<evidence type="ECO:0000313" key="18">
    <source>
        <dbReference type="EMBL" id="GLC28947.1"/>
    </source>
</evidence>
<evidence type="ECO:0000256" key="17">
    <source>
        <dbReference type="HAMAP-Rule" id="MF_01006"/>
    </source>
</evidence>
<dbReference type="Proteomes" id="UP001208567">
    <property type="component" value="Unassembled WGS sequence"/>
</dbReference>
<feature type="transmembrane region" description="Helical" evidence="17">
    <location>
        <begin position="226"/>
        <end position="248"/>
    </location>
</feature>
<evidence type="ECO:0000256" key="1">
    <source>
        <dbReference type="ARBA" id="ARBA00004651"/>
    </source>
</evidence>
<organism evidence="18 19">
    <name type="scientific">Clostridium omnivorum</name>
    <dbReference type="NCBI Taxonomy" id="1604902"/>
    <lineage>
        <taxon>Bacteria</taxon>
        <taxon>Bacillati</taxon>
        <taxon>Bacillota</taxon>
        <taxon>Clostridia</taxon>
        <taxon>Eubacteriales</taxon>
        <taxon>Clostridiaceae</taxon>
        <taxon>Clostridium</taxon>
    </lineage>
</organism>
<evidence type="ECO:0000256" key="14">
    <source>
        <dbReference type="ARBA" id="ARBA00032707"/>
    </source>
</evidence>
<keyword evidence="9 17" id="KW-0573">Peptidoglycan synthesis</keyword>
<keyword evidence="8 17" id="KW-0133">Cell shape</keyword>
<keyword evidence="11 17" id="KW-0472">Membrane</keyword>
<keyword evidence="12 17" id="KW-0046">Antibiotic resistance</keyword>
<evidence type="ECO:0000256" key="5">
    <source>
        <dbReference type="ARBA" id="ARBA00022475"/>
    </source>
</evidence>
<dbReference type="NCBIfam" id="TIGR00753">
    <property type="entry name" value="undec_PP_bacA"/>
    <property type="match status" value="1"/>
</dbReference>
<keyword evidence="5 17" id="KW-1003">Cell membrane</keyword>
<evidence type="ECO:0000256" key="8">
    <source>
        <dbReference type="ARBA" id="ARBA00022960"/>
    </source>
</evidence>
<keyword evidence="19" id="KW-1185">Reference proteome</keyword>
<dbReference type="PANTHER" id="PTHR30622:SF3">
    <property type="entry name" value="UNDECAPRENYL-DIPHOSPHATASE"/>
    <property type="match status" value="1"/>
</dbReference>
<comment type="caution">
    <text evidence="18">The sequence shown here is derived from an EMBL/GenBank/DDBJ whole genome shotgun (WGS) entry which is preliminary data.</text>
</comment>
<dbReference type="HAMAP" id="MF_01006">
    <property type="entry name" value="Undec_diphosphatase"/>
    <property type="match status" value="1"/>
</dbReference>
<evidence type="ECO:0000256" key="13">
    <source>
        <dbReference type="ARBA" id="ARBA00023316"/>
    </source>
</evidence>
<comment type="catalytic activity">
    <reaction evidence="16 17">
        <text>di-trans,octa-cis-undecaprenyl diphosphate + H2O = di-trans,octa-cis-undecaprenyl phosphate + phosphate + H(+)</text>
        <dbReference type="Rhea" id="RHEA:28094"/>
        <dbReference type="ChEBI" id="CHEBI:15377"/>
        <dbReference type="ChEBI" id="CHEBI:15378"/>
        <dbReference type="ChEBI" id="CHEBI:43474"/>
        <dbReference type="ChEBI" id="CHEBI:58405"/>
        <dbReference type="ChEBI" id="CHEBI:60392"/>
        <dbReference type="EC" id="3.6.1.27"/>
    </reaction>
</comment>
<keyword evidence="10 17" id="KW-1133">Transmembrane helix</keyword>
<sequence length="282" mass="30835">MDFIFILKAIVIAMVEGLTEFIPVSSTGHMILVGWAIGFNGEFAKMFEVVIQLGAIMAVVVLYFKKIRESIIGFFKFIFTGGREGKTGYIFGINIIIASIPMGIAGVLFYDKIKSKFVPEAVIVGFIVGGVLLLILEKIYGNKKRKIEDMDNITPVRAFTVGLLQLLAMWPGMSRSASTMMGGWIAGLSTSIAAEFSFFIAIPAMIGSSGKDLFEFNYSIMTPTLWAALIVGFLVAFLVALIVINGFVEYLKKKPLKIFAIYRIAAGTLLAILVLTKIINLA</sequence>
<comment type="subcellular location">
    <subcellularLocation>
        <location evidence="1 17">Cell membrane</location>
        <topology evidence="1 17">Multi-pass membrane protein</topology>
    </subcellularLocation>
</comment>
<protein>
    <recommendedName>
        <fullName evidence="4 17">Undecaprenyl-diphosphatase</fullName>
        <ecNumber evidence="3 17">3.6.1.27</ecNumber>
    </recommendedName>
    <alternativeName>
        <fullName evidence="15 17">Bacitracin resistance protein</fullName>
    </alternativeName>
    <alternativeName>
        <fullName evidence="14 17">Undecaprenyl pyrophosphate phosphatase</fullName>
    </alternativeName>
</protein>
<dbReference type="EMBL" id="BRXR01000001">
    <property type="protein sequence ID" value="GLC28947.1"/>
    <property type="molecule type" value="Genomic_DNA"/>
</dbReference>
<keyword evidence="7 17" id="KW-0378">Hydrolase</keyword>
<feature type="transmembrane region" description="Helical" evidence="17">
    <location>
        <begin position="260"/>
        <end position="279"/>
    </location>
</feature>
<feature type="transmembrane region" description="Helical" evidence="17">
    <location>
        <begin position="117"/>
        <end position="136"/>
    </location>
</feature>
<evidence type="ECO:0000256" key="15">
    <source>
        <dbReference type="ARBA" id="ARBA00032932"/>
    </source>
</evidence>
<feature type="transmembrane region" description="Helical" evidence="17">
    <location>
        <begin position="46"/>
        <end position="64"/>
    </location>
</feature>
<evidence type="ECO:0000256" key="7">
    <source>
        <dbReference type="ARBA" id="ARBA00022801"/>
    </source>
</evidence>
<keyword evidence="13 17" id="KW-0961">Cell wall biogenesis/degradation</keyword>
<proteinExistence type="inferred from homology"/>
<feature type="transmembrane region" description="Helical" evidence="17">
    <location>
        <begin position="21"/>
        <end position="39"/>
    </location>
</feature>
<evidence type="ECO:0000256" key="6">
    <source>
        <dbReference type="ARBA" id="ARBA00022692"/>
    </source>
</evidence>
<dbReference type="Pfam" id="PF02673">
    <property type="entry name" value="BacA"/>
    <property type="match status" value="1"/>
</dbReference>
<feature type="transmembrane region" description="Helical" evidence="17">
    <location>
        <begin position="185"/>
        <end position="206"/>
    </location>
</feature>
<comment type="miscellaneous">
    <text evidence="17">Bacitracin is thought to be involved in the inhibition of peptidoglycan synthesis by sequestering undecaprenyl diphosphate, thereby reducing the pool of lipid carrier available.</text>
</comment>
<evidence type="ECO:0000256" key="4">
    <source>
        <dbReference type="ARBA" id="ARBA00021581"/>
    </source>
</evidence>
<keyword evidence="6 17" id="KW-0812">Transmembrane</keyword>
<evidence type="ECO:0000256" key="16">
    <source>
        <dbReference type="ARBA" id="ARBA00047594"/>
    </source>
</evidence>
<comment type="function">
    <text evidence="17">Catalyzes the dephosphorylation of undecaprenyl diphosphate (UPP). Confers resistance to bacitracin.</text>
</comment>
<evidence type="ECO:0000256" key="2">
    <source>
        <dbReference type="ARBA" id="ARBA00010621"/>
    </source>
</evidence>
<accession>A0ABQ5N190</accession>
<evidence type="ECO:0000256" key="11">
    <source>
        <dbReference type="ARBA" id="ARBA00023136"/>
    </source>
</evidence>
<evidence type="ECO:0000256" key="9">
    <source>
        <dbReference type="ARBA" id="ARBA00022984"/>
    </source>
</evidence>
<evidence type="ECO:0000256" key="3">
    <source>
        <dbReference type="ARBA" id="ARBA00012374"/>
    </source>
</evidence>
<name>A0ABQ5N190_9CLOT</name>
<gene>
    <name evidence="18" type="primary">upk1</name>
    <name evidence="17" type="synonym">uppP</name>
    <name evidence="18" type="ORF">bsdE14_03570</name>
</gene>
<evidence type="ECO:0000256" key="12">
    <source>
        <dbReference type="ARBA" id="ARBA00023251"/>
    </source>
</evidence>
<dbReference type="RefSeq" id="WP_264848219.1">
    <property type="nucleotide sequence ID" value="NZ_BRXR01000001.1"/>
</dbReference>
<reference evidence="18 19" key="1">
    <citation type="journal article" date="2024" name="Int. J. Syst. Evol. Microbiol.">
        <title>Clostridium omnivorum sp. nov., isolated from anoxic soil under the treatment of reductive soil disinfestation.</title>
        <authorList>
            <person name="Ueki A."/>
            <person name="Tonouchi A."/>
            <person name="Kaku N."/>
            <person name="Honma S."/>
            <person name="Ueki K."/>
        </authorList>
    </citation>
    <scope>NUCLEOTIDE SEQUENCE [LARGE SCALE GENOMIC DNA]</scope>
    <source>
        <strain evidence="18 19">E14</strain>
    </source>
</reference>
<evidence type="ECO:0000313" key="19">
    <source>
        <dbReference type="Proteomes" id="UP001208567"/>
    </source>
</evidence>
<dbReference type="NCBIfam" id="NF001390">
    <property type="entry name" value="PRK00281.1-4"/>
    <property type="match status" value="1"/>
</dbReference>
<comment type="similarity">
    <text evidence="2 17">Belongs to the UppP family.</text>
</comment>
<feature type="transmembrane region" description="Helical" evidence="17">
    <location>
        <begin position="89"/>
        <end position="110"/>
    </location>
</feature>
<evidence type="ECO:0000256" key="10">
    <source>
        <dbReference type="ARBA" id="ARBA00022989"/>
    </source>
</evidence>
<dbReference type="EC" id="3.6.1.27" evidence="3 17"/>
<dbReference type="InterPro" id="IPR003824">
    <property type="entry name" value="UppP"/>
</dbReference>
<dbReference type="PANTHER" id="PTHR30622">
    <property type="entry name" value="UNDECAPRENYL-DIPHOSPHATASE"/>
    <property type="match status" value="1"/>
</dbReference>